<proteinExistence type="predicted"/>
<feature type="compositionally biased region" description="Polar residues" evidence="1">
    <location>
        <begin position="59"/>
        <end position="74"/>
    </location>
</feature>
<evidence type="ECO:0000313" key="2">
    <source>
        <dbReference type="EMBL" id="PPJ38271.1"/>
    </source>
</evidence>
<feature type="region of interest" description="Disordered" evidence="1">
    <location>
        <begin position="1"/>
        <end position="654"/>
    </location>
</feature>
<feature type="compositionally biased region" description="Low complexity" evidence="1">
    <location>
        <begin position="183"/>
        <end position="200"/>
    </location>
</feature>
<reference evidence="2 3" key="1">
    <citation type="submission" date="2018-02" db="EMBL/GenBank/DDBJ databases">
        <title>8 Nocardia nova and 1 Nocardia cyriacigeorgica strain used for evolution to TMP-SMX.</title>
        <authorList>
            <person name="Mehta H."/>
            <person name="Weng J."/>
            <person name="Shamoo Y."/>
        </authorList>
    </citation>
    <scope>NUCLEOTIDE SEQUENCE [LARGE SCALE GENOMIC DNA]</scope>
    <source>
        <strain evidence="2 3">MDA3139</strain>
    </source>
</reference>
<dbReference type="Proteomes" id="UP000239874">
    <property type="component" value="Unassembled WGS sequence"/>
</dbReference>
<feature type="compositionally biased region" description="Polar residues" evidence="1">
    <location>
        <begin position="470"/>
        <end position="481"/>
    </location>
</feature>
<accession>A0A2S6ASP3</accession>
<feature type="compositionally biased region" description="Basic and acidic residues" evidence="1">
    <location>
        <begin position="570"/>
        <end position="583"/>
    </location>
</feature>
<feature type="compositionally biased region" description="Basic and acidic residues" evidence="1">
    <location>
        <begin position="40"/>
        <end position="51"/>
    </location>
</feature>
<gene>
    <name evidence="2" type="ORF">C5E45_11050</name>
</gene>
<feature type="compositionally biased region" description="Polar residues" evidence="1">
    <location>
        <begin position="374"/>
        <end position="383"/>
    </location>
</feature>
<feature type="compositionally biased region" description="Basic and acidic residues" evidence="1">
    <location>
        <begin position="201"/>
        <end position="226"/>
    </location>
</feature>
<sequence>MTDPANARFGEPHTAREGHRLTRSEEESGQQTGSSGRAHGGAEKFGLRWDGAEFGDSSPGATPSALPSRSTAESSGEGVFGPPAGGTPTDIPSDSPEYLTGGAVPAPPPAPPLPVRDTSAGRNGIPPLPTREPAQRSMFASPFDADYEQSAAEPVDYRTAPADESGPTSSFAVTAAEMPAVDPGSGALATPAGPGAAAEATPEKPAWDIELDAAAHDPEDTVRRIAESLGIDPGLQRRSRTGTSADSKPTDASPSGRPDPQRSGAAEPDASPTASVPVPPKLPMRLPAPAEGLARTEPAGTATEPGAAGATASTEPTATSAAPVSDGEPRSAAAAGDDEAATGLAKSAGDSAQTLVATRADDGHRTAFAAATGSMANNERQTTPPSPTEPAAGDTRPTTTDAAADGEQRTPRITQADSAADSVGLAAKHTVAESDSEMGTVAEESEQPSPAARLPHRHSNEPAVSDRADTTNPTHSDTTDGTPRADSSHAESWQDTDTFPALRSRTAGTPSVPRPRPFPARNGAKVALRSAPASTVAELSDTDIVHRTATNDSAAHAVPISRHRSPTNGRRIDDVSARNESRETAAPQSDPATDAAHVESSTTDPRIGGRRSRRAAADPPAGDRPEDIASRAGLAPTSRRAARRRAETPGEPPAIDVGLVMQLLLASHTLENVARNAEAGDLDLNGLITAAHRTRTAAVELVTTWFGGADQMREFAEALLAATEP</sequence>
<evidence type="ECO:0000313" key="3">
    <source>
        <dbReference type="Proteomes" id="UP000239874"/>
    </source>
</evidence>
<dbReference type="RefSeq" id="WP_104375472.1">
    <property type="nucleotide sequence ID" value="NZ_PSZC01000006.1"/>
</dbReference>
<feature type="compositionally biased region" description="Low complexity" evidence="1">
    <location>
        <begin position="296"/>
        <end position="322"/>
    </location>
</feature>
<organism evidence="2 3">
    <name type="scientific">Nocardia nova</name>
    <dbReference type="NCBI Taxonomy" id="37330"/>
    <lineage>
        <taxon>Bacteria</taxon>
        <taxon>Bacillati</taxon>
        <taxon>Actinomycetota</taxon>
        <taxon>Actinomycetes</taxon>
        <taxon>Mycobacteriales</taxon>
        <taxon>Nocardiaceae</taxon>
        <taxon>Nocardia</taxon>
    </lineage>
</organism>
<comment type="caution">
    <text evidence="2">The sequence shown here is derived from an EMBL/GenBank/DDBJ whole genome shotgun (WGS) entry which is preliminary data.</text>
</comment>
<dbReference type="OrthoDB" id="4571410at2"/>
<feature type="compositionally biased region" description="Polar residues" evidence="1">
    <location>
        <begin position="241"/>
        <end position="253"/>
    </location>
</feature>
<dbReference type="EMBL" id="PSZC01000006">
    <property type="protein sequence ID" value="PPJ38271.1"/>
    <property type="molecule type" value="Genomic_DNA"/>
</dbReference>
<protein>
    <submittedName>
        <fullName evidence="2">Uncharacterized protein</fullName>
    </submittedName>
</protein>
<feature type="compositionally biased region" description="Basic and acidic residues" evidence="1">
    <location>
        <begin position="458"/>
        <end position="469"/>
    </location>
</feature>
<name>A0A2S6ASP3_9NOCA</name>
<feature type="compositionally biased region" description="Basic and acidic residues" evidence="1">
    <location>
        <begin position="10"/>
        <end position="26"/>
    </location>
</feature>
<feature type="compositionally biased region" description="Low complexity" evidence="1">
    <location>
        <begin position="390"/>
        <end position="405"/>
    </location>
</feature>
<feature type="compositionally biased region" description="Pro residues" evidence="1">
    <location>
        <begin position="105"/>
        <end position="114"/>
    </location>
</feature>
<evidence type="ECO:0000256" key="1">
    <source>
        <dbReference type="SAM" id="MobiDB-lite"/>
    </source>
</evidence>
<dbReference type="AlphaFoldDB" id="A0A2S6ASP3"/>